<dbReference type="Proteomes" id="UP001434883">
    <property type="component" value="Unassembled WGS sequence"/>
</dbReference>
<comment type="caution">
    <text evidence="2">The sequence shown here is derived from an EMBL/GenBank/DDBJ whole genome shotgun (WGS) entry which is preliminary data.</text>
</comment>
<accession>A0ABV0SAN5</accession>
<name>A0ABV0SAN5_9TELE</name>
<dbReference type="EMBL" id="JAHRIN010075976">
    <property type="protein sequence ID" value="MEQ2217630.1"/>
    <property type="molecule type" value="Genomic_DNA"/>
</dbReference>
<evidence type="ECO:0000313" key="2">
    <source>
        <dbReference type="EMBL" id="MEQ2217630.1"/>
    </source>
</evidence>
<organism evidence="2 3">
    <name type="scientific">Xenoophorus captivus</name>
    <dbReference type="NCBI Taxonomy" id="1517983"/>
    <lineage>
        <taxon>Eukaryota</taxon>
        <taxon>Metazoa</taxon>
        <taxon>Chordata</taxon>
        <taxon>Craniata</taxon>
        <taxon>Vertebrata</taxon>
        <taxon>Euteleostomi</taxon>
        <taxon>Actinopterygii</taxon>
        <taxon>Neopterygii</taxon>
        <taxon>Teleostei</taxon>
        <taxon>Neoteleostei</taxon>
        <taxon>Acanthomorphata</taxon>
        <taxon>Ovalentaria</taxon>
        <taxon>Atherinomorphae</taxon>
        <taxon>Cyprinodontiformes</taxon>
        <taxon>Goodeidae</taxon>
        <taxon>Xenoophorus</taxon>
    </lineage>
</organism>
<reference evidence="2 3" key="1">
    <citation type="submission" date="2021-06" db="EMBL/GenBank/DDBJ databases">
        <authorList>
            <person name="Palmer J.M."/>
        </authorList>
    </citation>
    <scope>NUCLEOTIDE SEQUENCE [LARGE SCALE GENOMIC DNA]</scope>
    <source>
        <strain evidence="2 3">XC_2019</strain>
        <tissue evidence="2">Muscle</tissue>
    </source>
</reference>
<keyword evidence="1" id="KW-0732">Signal</keyword>
<feature type="chain" id="PRO_5046631842" description="Secreted protein" evidence="1">
    <location>
        <begin position="42"/>
        <end position="99"/>
    </location>
</feature>
<evidence type="ECO:0000256" key="1">
    <source>
        <dbReference type="SAM" id="SignalP"/>
    </source>
</evidence>
<sequence length="99" mass="10610">MHIGMDIRTLLICFSCARRMRGCRGMFLGLVHLCCIMTARSNEQDQGGGGHRRGGGYQKGFLFSSIMVFLSKIRSTAEGLGLLGAAAACSGGLPTRQQN</sequence>
<protein>
    <recommendedName>
        <fullName evidence="4">Secreted protein</fullName>
    </recommendedName>
</protein>
<evidence type="ECO:0008006" key="4">
    <source>
        <dbReference type="Google" id="ProtNLM"/>
    </source>
</evidence>
<keyword evidence="3" id="KW-1185">Reference proteome</keyword>
<evidence type="ECO:0000313" key="3">
    <source>
        <dbReference type="Proteomes" id="UP001434883"/>
    </source>
</evidence>
<gene>
    <name evidence="2" type="ORF">XENOCAPTIV_017100</name>
</gene>
<proteinExistence type="predicted"/>
<feature type="signal peptide" evidence="1">
    <location>
        <begin position="1"/>
        <end position="41"/>
    </location>
</feature>